<name>A0A0D2EEE1_9EURO</name>
<dbReference type="EMBL" id="KN846956">
    <property type="protein sequence ID" value="KIW72672.1"/>
    <property type="molecule type" value="Genomic_DNA"/>
</dbReference>
<dbReference type="Gene3D" id="3.40.50.150">
    <property type="entry name" value="Vaccinia Virus protein VP39"/>
    <property type="match status" value="1"/>
</dbReference>
<accession>A0A0D2EEE1</accession>
<dbReference type="Proteomes" id="UP000054266">
    <property type="component" value="Unassembled WGS sequence"/>
</dbReference>
<reference evidence="7 8" key="1">
    <citation type="submission" date="2015-01" db="EMBL/GenBank/DDBJ databases">
        <title>The Genome Sequence of Capronia semiimmersa CBS27337.</title>
        <authorList>
            <consortium name="The Broad Institute Genomics Platform"/>
            <person name="Cuomo C."/>
            <person name="de Hoog S."/>
            <person name="Gorbushina A."/>
            <person name="Stielow B."/>
            <person name="Teixiera M."/>
            <person name="Abouelleil A."/>
            <person name="Chapman S.B."/>
            <person name="Priest M."/>
            <person name="Young S.K."/>
            <person name="Wortman J."/>
            <person name="Nusbaum C."/>
            <person name="Birren B."/>
        </authorList>
    </citation>
    <scope>NUCLEOTIDE SEQUENCE [LARGE SCALE GENOMIC DNA]</scope>
    <source>
        <strain evidence="7 8">CBS 27337</strain>
    </source>
</reference>
<dbReference type="AlphaFoldDB" id="A0A0D2EEE1"/>
<evidence type="ECO:0000256" key="1">
    <source>
        <dbReference type="ARBA" id="ARBA00022603"/>
    </source>
</evidence>
<dbReference type="SUPFAM" id="SSF46785">
    <property type="entry name" value="Winged helix' DNA-binding domain"/>
    <property type="match status" value="1"/>
</dbReference>
<dbReference type="GO" id="GO:0046983">
    <property type="term" value="F:protein dimerization activity"/>
    <property type="evidence" value="ECO:0007669"/>
    <property type="project" value="InterPro"/>
</dbReference>
<dbReference type="PANTHER" id="PTHR43712">
    <property type="entry name" value="PUTATIVE (AFU_ORTHOLOGUE AFUA_4G14580)-RELATED"/>
    <property type="match status" value="1"/>
</dbReference>
<feature type="domain" description="O-methyltransferase C-terminal" evidence="5">
    <location>
        <begin position="177"/>
        <end position="389"/>
    </location>
</feature>
<dbReference type="PIRSF" id="PIRSF005739">
    <property type="entry name" value="O-mtase"/>
    <property type="match status" value="1"/>
</dbReference>
<feature type="domain" description="O-methyltransferase dimerisation" evidence="6">
    <location>
        <begin position="62"/>
        <end position="134"/>
    </location>
</feature>
<dbReference type="InterPro" id="IPR036388">
    <property type="entry name" value="WH-like_DNA-bd_sf"/>
</dbReference>
<dbReference type="InterPro" id="IPR001077">
    <property type="entry name" value="COMT_C"/>
</dbReference>
<dbReference type="InterPro" id="IPR029063">
    <property type="entry name" value="SAM-dependent_MTases_sf"/>
</dbReference>
<sequence>MATTPAFHSQRQNLTQALAEYDDLVANQAEKPALATAEHQIYLASKALSTQLTPPGAFVLNLVFQAMIHSAAVIAGQLNIFDIVEEETTLGELAAKTGADELLLLRIMRALASAGIFTQPCRTSYTATRLSRKFRERAARSWTPASLFFMNKMSINLPEALAQDDYRNPEDPATAAMTKTFGMPIWEMLEQNDTARLMFDAAMEQQDDLPSEMLPDGEIDWVGMLGDVPAGDVAFVDVGGGSGHFILKILNATSTTTTSGTIVGRFVLQDQKRAVAAAAAGAAAQIAARNPPVECMEHDFFEEQPIRGARVYHIRSCLHDWSDSRCERILRHIRAAMAPGYSRLLIHEFVLPVVGAEQREVLFDILMMCLTGMERDETQWESLLERSGLRIVKIWRARVGHMAIIEAEAV</sequence>
<dbReference type="Pfam" id="PF08100">
    <property type="entry name" value="Dimerisation"/>
    <property type="match status" value="1"/>
</dbReference>
<evidence type="ECO:0000313" key="8">
    <source>
        <dbReference type="Proteomes" id="UP000054266"/>
    </source>
</evidence>
<dbReference type="InterPro" id="IPR012967">
    <property type="entry name" value="COMT_dimerisation"/>
</dbReference>
<dbReference type="InterPro" id="IPR016461">
    <property type="entry name" value="COMT-like"/>
</dbReference>
<keyword evidence="2" id="KW-0808">Transferase</keyword>
<proteinExistence type="predicted"/>
<keyword evidence="3" id="KW-0949">S-adenosyl-L-methionine</keyword>
<keyword evidence="8" id="KW-1185">Reference proteome</keyword>
<dbReference type="PANTHER" id="PTHR43712:SF2">
    <property type="entry name" value="O-METHYLTRANSFERASE CICE"/>
    <property type="match status" value="1"/>
</dbReference>
<evidence type="ECO:0000259" key="5">
    <source>
        <dbReference type="Pfam" id="PF00891"/>
    </source>
</evidence>
<dbReference type="Gene3D" id="1.10.10.10">
    <property type="entry name" value="Winged helix-like DNA-binding domain superfamily/Winged helix DNA-binding domain"/>
    <property type="match status" value="1"/>
</dbReference>
<feature type="active site" description="Proton acceptor" evidence="4">
    <location>
        <position position="319"/>
    </location>
</feature>
<dbReference type="PROSITE" id="PS51683">
    <property type="entry name" value="SAM_OMT_II"/>
    <property type="match status" value="1"/>
</dbReference>
<dbReference type="GO" id="GO:0032259">
    <property type="term" value="P:methylation"/>
    <property type="evidence" value="ECO:0007669"/>
    <property type="project" value="UniProtKB-KW"/>
</dbReference>
<dbReference type="HOGENOM" id="CLU_005533_5_0_1"/>
<keyword evidence="1" id="KW-0489">Methyltransferase</keyword>
<evidence type="ECO:0000256" key="3">
    <source>
        <dbReference type="ARBA" id="ARBA00022691"/>
    </source>
</evidence>
<evidence type="ECO:0000256" key="4">
    <source>
        <dbReference type="PIRSR" id="PIRSR005739-1"/>
    </source>
</evidence>
<evidence type="ECO:0000256" key="2">
    <source>
        <dbReference type="ARBA" id="ARBA00022679"/>
    </source>
</evidence>
<dbReference type="InterPro" id="IPR036390">
    <property type="entry name" value="WH_DNA-bd_sf"/>
</dbReference>
<organism evidence="7 8">
    <name type="scientific">Phialophora macrospora</name>
    <dbReference type="NCBI Taxonomy" id="1851006"/>
    <lineage>
        <taxon>Eukaryota</taxon>
        <taxon>Fungi</taxon>
        <taxon>Dikarya</taxon>
        <taxon>Ascomycota</taxon>
        <taxon>Pezizomycotina</taxon>
        <taxon>Eurotiomycetes</taxon>
        <taxon>Chaetothyriomycetidae</taxon>
        <taxon>Chaetothyriales</taxon>
        <taxon>Herpotrichiellaceae</taxon>
        <taxon>Phialophora</taxon>
    </lineage>
</organism>
<evidence type="ECO:0000259" key="6">
    <source>
        <dbReference type="Pfam" id="PF08100"/>
    </source>
</evidence>
<dbReference type="SUPFAM" id="SSF53335">
    <property type="entry name" value="S-adenosyl-L-methionine-dependent methyltransferases"/>
    <property type="match status" value="1"/>
</dbReference>
<dbReference type="Pfam" id="PF00891">
    <property type="entry name" value="Methyltransf_2"/>
    <property type="match status" value="1"/>
</dbReference>
<evidence type="ECO:0000313" key="7">
    <source>
        <dbReference type="EMBL" id="KIW72672.1"/>
    </source>
</evidence>
<gene>
    <name evidence="7" type="ORF">PV04_00850</name>
</gene>
<dbReference type="GO" id="GO:0008171">
    <property type="term" value="F:O-methyltransferase activity"/>
    <property type="evidence" value="ECO:0007669"/>
    <property type="project" value="InterPro"/>
</dbReference>
<protein>
    <submittedName>
        <fullName evidence="7">Uncharacterized protein</fullName>
    </submittedName>
</protein>